<accession>A0ABX0IXG4</accession>
<dbReference type="SUPFAM" id="SSF49464">
    <property type="entry name" value="Carboxypeptidase regulatory domain-like"/>
    <property type="match status" value="1"/>
</dbReference>
<proteinExistence type="predicted"/>
<dbReference type="RefSeq" id="WP_165928914.1">
    <property type="nucleotide sequence ID" value="NZ_VEVQ02000007.1"/>
</dbReference>
<keyword evidence="2" id="KW-1185">Reference proteome</keyword>
<dbReference type="EMBL" id="VEVQ02000007">
    <property type="protein sequence ID" value="NHN26445.1"/>
    <property type="molecule type" value="Genomic_DNA"/>
</dbReference>
<reference evidence="2" key="1">
    <citation type="submission" date="2019-05" db="EMBL/GenBank/DDBJ databases">
        <title>Flavobacterium profundi sp. nov., isolated from a deep-sea seamount.</title>
        <authorList>
            <person name="Zhang D.-C."/>
        </authorList>
    </citation>
    <scope>NUCLEOTIDE SEQUENCE [LARGE SCALE GENOMIC DNA]</scope>
    <source>
        <strain evidence="2">EC11</strain>
    </source>
</reference>
<protein>
    <submittedName>
        <fullName evidence="1">Carboxypeptidase-like regulatory domain-containing protein</fullName>
    </submittedName>
</protein>
<dbReference type="Proteomes" id="UP000817854">
    <property type="component" value="Unassembled WGS sequence"/>
</dbReference>
<dbReference type="InterPro" id="IPR008969">
    <property type="entry name" value="CarboxyPept-like_regulatory"/>
</dbReference>
<comment type="caution">
    <text evidence="1">The sequence shown here is derived from an EMBL/GenBank/DDBJ whole genome shotgun (WGS) entry which is preliminary data.</text>
</comment>
<gene>
    <name evidence="1" type="ORF">FIA58_012230</name>
</gene>
<organism evidence="1 2">
    <name type="scientific">Flavobacterium jejuense</name>
    <dbReference type="NCBI Taxonomy" id="1544455"/>
    <lineage>
        <taxon>Bacteria</taxon>
        <taxon>Pseudomonadati</taxon>
        <taxon>Bacteroidota</taxon>
        <taxon>Flavobacteriia</taxon>
        <taxon>Flavobacteriales</taxon>
        <taxon>Flavobacteriaceae</taxon>
        <taxon>Flavobacterium</taxon>
    </lineage>
</organism>
<evidence type="ECO:0000313" key="2">
    <source>
        <dbReference type="Proteomes" id="UP000817854"/>
    </source>
</evidence>
<name>A0ABX0IXG4_9FLAO</name>
<evidence type="ECO:0000313" key="1">
    <source>
        <dbReference type="EMBL" id="NHN26445.1"/>
    </source>
</evidence>
<reference evidence="1 2" key="3">
    <citation type="submission" date="2020-02" db="EMBL/GenBank/DDBJ databases">
        <title>Flavobacterium profundi sp. nov., isolated from a deep-sea seamount.</title>
        <authorList>
            <person name="Zhang D.-C."/>
        </authorList>
    </citation>
    <scope>NUCLEOTIDE SEQUENCE [LARGE SCALE GENOMIC DNA]</scope>
    <source>
        <strain evidence="1 2">EC11</strain>
    </source>
</reference>
<sequence>MTRLLYSQGIEREILNGRIIADSVEVENITIFNISTNIGAVSDSNGKFSIKARVADTLYFQGLSFVSKKYALTEKDFFVKELEIRLKVNINELNEVVITPFTLTGNLIEDTKKIKTYELSPVNIDEVKYYDDKRFSSDNKVTTNTDHFASNGSSFNFKLIGKQIGKWLGIKGDSKKNAREVMEERRLRDIQSKSYAEHIKERFSHHFFVDILKIENKDITAFLAYSEMPSYELVRFLKPENELQLIEYLVEKAKTFKMKNKEESIPLLNEK</sequence>
<dbReference type="Pfam" id="PF13715">
    <property type="entry name" value="CarbopepD_reg_2"/>
    <property type="match status" value="1"/>
</dbReference>
<reference evidence="1 2" key="2">
    <citation type="submission" date="2019-05" db="EMBL/GenBank/DDBJ databases">
        <authorList>
            <person name="Lianzixin W."/>
        </authorList>
    </citation>
    <scope>NUCLEOTIDE SEQUENCE [LARGE SCALE GENOMIC DNA]</scope>
    <source>
        <strain evidence="1 2">EC11</strain>
    </source>
</reference>